<dbReference type="OrthoDB" id="1334872at2"/>
<name>A0A502DZX4_9BURK</name>
<gene>
    <name evidence="2" type="ORF">EAH82_05440</name>
</gene>
<proteinExistence type="predicted"/>
<feature type="domain" description="Glycosyltransferase 2-like" evidence="1">
    <location>
        <begin position="35"/>
        <end position="159"/>
    </location>
</feature>
<evidence type="ECO:0000259" key="1">
    <source>
        <dbReference type="Pfam" id="PF00535"/>
    </source>
</evidence>
<protein>
    <submittedName>
        <fullName evidence="2">Glycosyltransferase family 2 protein</fullName>
    </submittedName>
</protein>
<dbReference type="EMBL" id="RCZI01000001">
    <property type="protein sequence ID" value="TPG30887.1"/>
    <property type="molecule type" value="Genomic_DNA"/>
</dbReference>
<dbReference type="Gene3D" id="3.90.550.10">
    <property type="entry name" value="Spore Coat Polysaccharide Biosynthesis Protein SpsA, Chain A"/>
    <property type="match status" value="1"/>
</dbReference>
<comment type="caution">
    <text evidence="2">The sequence shown here is derived from an EMBL/GenBank/DDBJ whole genome shotgun (WGS) entry which is preliminary data.</text>
</comment>
<reference evidence="2 3" key="1">
    <citation type="journal article" date="2019" name="Environ. Microbiol.">
        <title>Species interactions and distinct microbial communities in high Arctic permafrost affected cryosols are associated with the CH4 and CO2 gas fluxes.</title>
        <authorList>
            <person name="Altshuler I."/>
            <person name="Hamel J."/>
            <person name="Turney S."/>
            <person name="Magnuson E."/>
            <person name="Levesque R."/>
            <person name="Greer C."/>
            <person name="Whyte L.G."/>
        </authorList>
    </citation>
    <scope>NUCLEOTIDE SEQUENCE [LARGE SCALE GENOMIC DNA]</scope>
    <source>
        <strain evidence="2 3">S06.C</strain>
    </source>
</reference>
<dbReference type="AlphaFoldDB" id="A0A502DZX4"/>
<accession>A0A502DZX4</accession>
<evidence type="ECO:0000313" key="2">
    <source>
        <dbReference type="EMBL" id="TPG30887.1"/>
    </source>
</evidence>
<dbReference type="PANTHER" id="PTHR22916:SF3">
    <property type="entry name" value="UDP-GLCNAC:BETAGAL BETA-1,3-N-ACETYLGLUCOSAMINYLTRANSFERASE-LIKE PROTEIN 1"/>
    <property type="match status" value="1"/>
</dbReference>
<dbReference type="Pfam" id="PF00535">
    <property type="entry name" value="Glycos_transf_2"/>
    <property type="match status" value="1"/>
</dbReference>
<dbReference type="InterPro" id="IPR029044">
    <property type="entry name" value="Nucleotide-diphossugar_trans"/>
</dbReference>
<dbReference type="SUPFAM" id="SSF53448">
    <property type="entry name" value="Nucleotide-diphospho-sugar transferases"/>
    <property type="match status" value="1"/>
</dbReference>
<sequence>MARTRCRIRPLPFCNMRVGTLARTLHYNAMALQISILIPTYNRPGQLAEAIASVAAQDLGLIREVLIGDNSNAAMRQENSDVIARSPIASLITHVRHDPPQGNFENQWALAKLAGSDHVLFLHDDDTLAPDGLARLADAARNEEDERVKVWFGRNYVMDEKSRVDMATTKTWDALYGKDGPSEARPVWRWCLTQSLPPNSALLVRATYLKYMEGTRDGNVGDWGLWVRLANGGAWGRFVAEYIWSYRVQEASQTQSGRGMDIHLWYEIGTQLQVPPEAEAEKLLLVTPKAQVATMRYLRDGERRRALRCMASSHWTWRQRLSPRGLTTALFLLTPRPLWMWTLRYRA</sequence>
<dbReference type="CDD" id="cd00761">
    <property type="entry name" value="Glyco_tranf_GTA_type"/>
    <property type="match status" value="1"/>
</dbReference>
<dbReference type="Proteomes" id="UP000319212">
    <property type="component" value="Unassembled WGS sequence"/>
</dbReference>
<organism evidence="2 3">
    <name type="scientific">Variovorax guangxiensis</name>
    <dbReference type="NCBI Taxonomy" id="1775474"/>
    <lineage>
        <taxon>Bacteria</taxon>
        <taxon>Pseudomonadati</taxon>
        <taxon>Pseudomonadota</taxon>
        <taxon>Betaproteobacteria</taxon>
        <taxon>Burkholderiales</taxon>
        <taxon>Comamonadaceae</taxon>
        <taxon>Variovorax</taxon>
    </lineage>
</organism>
<dbReference type="InterPro" id="IPR001173">
    <property type="entry name" value="Glyco_trans_2-like"/>
</dbReference>
<dbReference type="PANTHER" id="PTHR22916">
    <property type="entry name" value="GLYCOSYLTRANSFERASE"/>
    <property type="match status" value="1"/>
</dbReference>
<keyword evidence="2" id="KW-0808">Transferase</keyword>
<evidence type="ECO:0000313" key="3">
    <source>
        <dbReference type="Proteomes" id="UP000319212"/>
    </source>
</evidence>
<dbReference type="GO" id="GO:0016758">
    <property type="term" value="F:hexosyltransferase activity"/>
    <property type="evidence" value="ECO:0007669"/>
    <property type="project" value="UniProtKB-ARBA"/>
</dbReference>